<comment type="caution">
    <text evidence="1">The sequence shown here is derived from an EMBL/GenBank/DDBJ whole genome shotgun (WGS) entry which is preliminary data.</text>
</comment>
<accession>A0A8J7H6L4</accession>
<gene>
    <name evidence="1" type="ORF">I5677_16970</name>
</gene>
<name>A0A8J7H6L4_9FIRM</name>
<protein>
    <submittedName>
        <fullName evidence="1">Uncharacterized protein</fullName>
    </submittedName>
</protein>
<dbReference type="AlphaFoldDB" id="A0A8J7H6L4"/>
<dbReference type="Proteomes" id="UP000623269">
    <property type="component" value="Unassembled WGS sequence"/>
</dbReference>
<keyword evidence="2" id="KW-1185">Reference proteome</keyword>
<organism evidence="1 2">
    <name type="scientific">Mobilitalea sibirica</name>
    <dbReference type="NCBI Taxonomy" id="1462919"/>
    <lineage>
        <taxon>Bacteria</taxon>
        <taxon>Bacillati</taxon>
        <taxon>Bacillota</taxon>
        <taxon>Clostridia</taxon>
        <taxon>Lachnospirales</taxon>
        <taxon>Lachnospiraceae</taxon>
        <taxon>Mobilitalea</taxon>
    </lineage>
</organism>
<dbReference type="EMBL" id="JAEAGR010000030">
    <property type="protein sequence ID" value="MBH1942584.1"/>
    <property type="molecule type" value="Genomic_DNA"/>
</dbReference>
<sequence length="214" mass="25291">MKKIYIIIILIVVLIIGYNVYKAELHTEGKEYLLRKYPENTFEMGSLNLRYAWLGTLDFFTVIDVYCEDNNVEFDLVFNKGNISDGFIDSLNEKKKDELVHFVKLLIKEEEWFKDININIIPQVSDDIYKEDNVKSEEVYYSMSVIFSDIKTDINFAEESHAIINTLRQKKIKVSSILLYYGNKDGEYELELTSDDLYLSKNDILRRIKRKKHI</sequence>
<reference evidence="1" key="1">
    <citation type="submission" date="2020-12" db="EMBL/GenBank/DDBJ databases">
        <title>M. sibirica DSM 26468T genome.</title>
        <authorList>
            <person name="Thieme N."/>
            <person name="Rettenmaier R."/>
            <person name="Zverlov V."/>
            <person name="Liebl W."/>
        </authorList>
    </citation>
    <scope>NUCLEOTIDE SEQUENCE</scope>
    <source>
        <strain evidence="1">DSM 26468</strain>
    </source>
</reference>
<proteinExistence type="predicted"/>
<evidence type="ECO:0000313" key="1">
    <source>
        <dbReference type="EMBL" id="MBH1942584.1"/>
    </source>
</evidence>
<dbReference type="RefSeq" id="WP_197662837.1">
    <property type="nucleotide sequence ID" value="NZ_JAEAGR010000030.1"/>
</dbReference>
<evidence type="ECO:0000313" key="2">
    <source>
        <dbReference type="Proteomes" id="UP000623269"/>
    </source>
</evidence>